<feature type="region of interest" description="Disordered" evidence="1">
    <location>
        <begin position="43"/>
        <end position="233"/>
    </location>
</feature>
<feature type="compositionally biased region" description="Acidic residues" evidence="1">
    <location>
        <begin position="224"/>
        <end position="233"/>
    </location>
</feature>
<evidence type="ECO:0000313" key="4">
    <source>
        <dbReference type="Proteomes" id="UP000234849"/>
    </source>
</evidence>
<feature type="transmembrane region" description="Helical" evidence="2">
    <location>
        <begin position="245"/>
        <end position="263"/>
    </location>
</feature>
<organism evidence="3 4">
    <name type="scientific">Mediterraneibacter gnavus</name>
    <name type="common">Ruminococcus gnavus</name>
    <dbReference type="NCBI Taxonomy" id="33038"/>
    <lineage>
        <taxon>Bacteria</taxon>
        <taxon>Bacillati</taxon>
        <taxon>Bacillota</taxon>
        <taxon>Clostridia</taxon>
        <taxon>Lachnospirales</taxon>
        <taxon>Lachnospiraceae</taxon>
        <taxon>Mediterraneibacter</taxon>
    </lineage>
</organism>
<reference evidence="3 4" key="1">
    <citation type="journal article" date="2017" name="Genome Med.">
        <title>A novel Ruminococcus gnavus clade enriched in inflammatory bowel disease patients.</title>
        <authorList>
            <person name="Hall A.B."/>
            <person name="Yassour M."/>
            <person name="Sauk J."/>
            <person name="Garner A."/>
            <person name="Jiang X."/>
            <person name="Arthur T."/>
            <person name="Lagoudas G.K."/>
            <person name="Vatanen T."/>
            <person name="Fornelos N."/>
            <person name="Wilson R."/>
            <person name="Bertha M."/>
            <person name="Cohen M."/>
            <person name="Garber J."/>
            <person name="Khalili H."/>
            <person name="Gevers D."/>
            <person name="Ananthakrishnan A.N."/>
            <person name="Kugathasan S."/>
            <person name="Lander E.S."/>
            <person name="Blainey P."/>
            <person name="Vlamakis H."/>
            <person name="Xavier R.J."/>
            <person name="Huttenhower C."/>
        </authorList>
    </citation>
    <scope>NUCLEOTIDE SEQUENCE [LARGE SCALE GENOMIC DNA]</scope>
    <source>
        <strain evidence="3 4">RJX1118</strain>
    </source>
</reference>
<feature type="compositionally biased region" description="Basic and acidic residues" evidence="1">
    <location>
        <begin position="106"/>
        <end position="117"/>
    </location>
</feature>
<feature type="compositionally biased region" description="Basic and acidic residues" evidence="1">
    <location>
        <begin position="60"/>
        <end position="98"/>
    </location>
</feature>
<keyword evidence="2" id="KW-0812">Transmembrane</keyword>
<feature type="compositionally biased region" description="Basic and acidic residues" evidence="1">
    <location>
        <begin position="166"/>
        <end position="177"/>
    </location>
</feature>
<feature type="transmembrane region" description="Helical" evidence="2">
    <location>
        <begin position="309"/>
        <end position="328"/>
    </location>
</feature>
<comment type="caution">
    <text evidence="3">The sequence shown here is derived from an EMBL/GenBank/DDBJ whole genome shotgun (WGS) entry which is preliminary data.</text>
</comment>
<evidence type="ECO:0000256" key="1">
    <source>
        <dbReference type="SAM" id="MobiDB-lite"/>
    </source>
</evidence>
<protein>
    <submittedName>
        <fullName evidence="3">Uncharacterized protein</fullName>
    </submittedName>
</protein>
<dbReference type="EMBL" id="NIHM01000022">
    <property type="protein sequence ID" value="PLT53056.1"/>
    <property type="molecule type" value="Genomic_DNA"/>
</dbReference>
<feature type="compositionally biased region" description="Basic and acidic residues" evidence="1">
    <location>
        <begin position="195"/>
        <end position="210"/>
    </location>
</feature>
<name>A0A2N5NF87_MEDGN</name>
<feature type="transmembrane region" description="Helical" evidence="2">
    <location>
        <begin position="283"/>
        <end position="302"/>
    </location>
</feature>
<sequence length="380" mass="42994">MKCPKCGKDVILQKKQVGVDENGNPVLNEYAICKDCKKQWNLDKQRAKKSAPKPAASVAEHTEAAPKQEAPKAPVEKTEETKATEQKKIAEHTDEQKHPVQKKKRPASERPVSEHSERPKKKRPVSDHSEEAPRKKRLASEASDAVPKKKRPAPADSKTRVISVPEEFKQEPSEEGQRYGNIPSEKVRAKRERAVKKSYEDMLASDPDRKSVHKRKPAPKPVEEPEEIDDEEEYEDDYITPRFRVLRVIFGLLSIVAFGFFTYKGVISGLDSITSGSNSNIGTFYVIMALCMLISGLLLLILQKSNTIFAFLLPMLFYIGCSVIGFLKHGDDKMLLYSAIACVVLAVIFLILTILSRRDTEEDEDFDDYDDPFEEDHDNY</sequence>
<gene>
    <name evidence="3" type="ORF">CDL18_13240</name>
</gene>
<feature type="transmembrane region" description="Helical" evidence="2">
    <location>
        <begin position="334"/>
        <end position="355"/>
    </location>
</feature>
<feature type="compositionally biased region" description="Basic and acidic residues" evidence="1">
    <location>
        <begin position="124"/>
        <end position="133"/>
    </location>
</feature>
<dbReference type="AlphaFoldDB" id="A0A2N5NF87"/>
<evidence type="ECO:0000313" key="3">
    <source>
        <dbReference type="EMBL" id="PLT53056.1"/>
    </source>
</evidence>
<proteinExistence type="predicted"/>
<dbReference type="Proteomes" id="UP000234849">
    <property type="component" value="Unassembled WGS sequence"/>
</dbReference>
<dbReference type="RefSeq" id="WP_101880147.1">
    <property type="nucleotide sequence ID" value="NZ_NIHM01000022.1"/>
</dbReference>
<keyword evidence="2" id="KW-1133">Transmembrane helix</keyword>
<accession>A0A2N5NF87</accession>
<keyword evidence="2" id="KW-0472">Membrane</keyword>
<evidence type="ECO:0000256" key="2">
    <source>
        <dbReference type="SAM" id="Phobius"/>
    </source>
</evidence>